<dbReference type="AlphaFoldDB" id="Q21711"/>
<dbReference type="RefSeq" id="NP_510209.1">
    <property type="nucleotide sequence ID" value="NM_077808.3"/>
</dbReference>
<protein>
    <submittedName>
        <fullName evidence="1">UBX domain-containing protein</fullName>
    </submittedName>
</protein>
<dbReference type="AGR" id="WB:WBGene00011012"/>
<dbReference type="WormBase" id="R04D3.4">
    <property type="protein sequence ID" value="CE06225"/>
    <property type="gene ID" value="WBGene00011012"/>
</dbReference>
<dbReference type="UCSC" id="R04D3.4">
    <property type="organism name" value="c. elegans"/>
</dbReference>
<dbReference type="FunCoup" id="Q21711">
    <property type="interactions" value="1"/>
</dbReference>
<evidence type="ECO:0000313" key="2">
    <source>
        <dbReference type="Proteomes" id="UP000001940"/>
    </source>
</evidence>
<sequence length="226" mass="26016">MWDRAARMEAFGIKETEITVSLPLHLLECKQVAPGVFEFTTTDDVCEQYGLSHRATFTIPLTAEEVARLDFERSASKQEPRALGKVAVDEKNKCSTFEKHDDWSKDKKVLMPEKAMPMAMPHVSRKVAVDKRSVLSEMADASSIVFQRKTRKVGTKSKHQKKHGNRFMIDHELILQQFRDISLEQFEFSSNSGNAPPTTNDNKELLHKLPRWNRARAARERMRLFN</sequence>
<organism evidence="1 2">
    <name type="scientific">Caenorhabditis elegans</name>
    <dbReference type="NCBI Taxonomy" id="6239"/>
    <lineage>
        <taxon>Eukaryota</taxon>
        <taxon>Metazoa</taxon>
        <taxon>Ecdysozoa</taxon>
        <taxon>Nematoda</taxon>
        <taxon>Chromadorea</taxon>
        <taxon>Rhabditida</taxon>
        <taxon>Rhabditina</taxon>
        <taxon>Rhabditomorpha</taxon>
        <taxon>Rhabditoidea</taxon>
        <taxon>Rhabditidae</taxon>
        <taxon>Peloderinae</taxon>
        <taxon>Caenorhabditis</taxon>
    </lineage>
</organism>
<accession>Q21711</accession>
<dbReference type="Proteomes" id="UP000001940">
    <property type="component" value="Chromosome X"/>
</dbReference>
<dbReference type="PaxDb" id="6239-R04D3.4"/>
<dbReference type="STRING" id="6239.R04D3.4.1"/>
<dbReference type="EMBL" id="BX284606">
    <property type="protein sequence ID" value="CAA94161.1"/>
    <property type="molecule type" value="Genomic_DNA"/>
</dbReference>
<name>Q21711_CAEEL</name>
<gene>
    <name evidence="1" type="ORF">CELE_R04D3.4</name>
    <name evidence="1 3" type="ORF">R04D3.4</name>
</gene>
<keyword evidence="2" id="KW-1185">Reference proteome</keyword>
<dbReference type="PIR" id="T23897">
    <property type="entry name" value="T23897"/>
</dbReference>
<dbReference type="Bgee" id="WBGene00011012">
    <property type="expression patterns" value="Expressed in germ line (C elegans) and 3 other cell types or tissues"/>
</dbReference>
<evidence type="ECO:0000313" key="3">
    <source>
        <dbReference type="WormBase" id="R04D3.4"/>
    </source>
</evidence>
<reference evidence="1 2" key="1">
    <citation type="journal article" date="1998" name="Science">
        <title>Genome sequence of the nematode C. elegans: a platform for investigating biology.</title>
        <authorList>
            <consortium name="The C. elegans sequencing consortium"/>
            <person name="Sulson J.E."/>
            <person name="Waterston R."/>
        </authorList>
    </citation>
    <scope>NUCLEOTIDE SEQUENCE [LARGE SCALE GENOMIC DNA]</scope>
    <source>
        <strain evidence="1 2">Bristol N2</strain>
    </source>
</reference>
<dbReference type="InParanoid" id="Q21711"/>
<dbReference type="CTD" id="181452"/>
<dbReference type="HOGENOM" id="CLU_1225768_0_0_1"/>
<dbReference type="GeneID" id="181452"/>
<dbReference type="KEGG" id="cel:CELE_R04D3.4"/>
<evidence type="ECO:0000313" key="1">
    <source>
        <dbReference type="EMBL" id="CAA94161.1"/>
    </source>
</evidence>
<proteinExistence type="predicted"/>